<dbReference type="SUPFAM" id="SSF89009">
    <property type="entry name" value="GAT-like domain"/>
    <property type="match status" value="1"/>
</dbReference>
<protein>
    <recommendedName>
        <fullName evidence="3">Vacuolar protein sorting-associated protein 27</fullName>
    </recommendedName>
</protein>
<evidence type="ECO:0000256" key="10">
    <source>
        <dbReference type="PROSITE-ProRule" id="PRU00091"/>
    </source>
</evidence>
<dbReference type="PROSITE" id="PS50330">
    <property type="entry name" value="UIM"/>
    <property type="match status" value="1"/>
</dbReference>
<dbReference type="SMART" id="SM00288">
    <property type="entry name" value="VHS"/>
    <property type="match status" value="1"/>
</dbReference>
<dbReference type="Pfam" id="PF01363">
    <property type="entry name" value="FYVE"/>
    <property type="match status" value="1"/>
</dbReference>
<accession>A0A2T9ZL52</accession>
<dbReference type="GO" id="GO:0043130">
    <property type="term" value="F:ubiquitin binding"/>
    <property type="evidence" value="ECO:0007669"/>
    <property type="project" value="InterPro"/>
</dbReference>
<evidence type="ECO:0000259" key="13">
    <source>
        <dbReference type="PROSITE" id="PS50179"/>
    </source>
</evidence>
<dbReference type="InterPro" id="IPR002014">
    <property type="entry name" value="VHS_dom"/>
</dbReference>
<keyword evidence="8" id="KW-0862">Zinc</keyword>
<feature type="compositionally biased region" description="Low complexity" evidence="11">
    <location>
        <begin position="246"/>
        <end position="258"/>
    </location>
</feature>
<evidence type="ECO:0000313" key="15">
    <source>
        <dbReference type="Proteomes" id="UP000245609"/>
    </source>
</evidence>
<dbReference type="SUPFAM" id="SSF48464">
    <property type="entry name" value="ENTH/VHS domain"/>
    <property type="match status" value="1"/>
</dbReference>
<comment type="similarity">
    <text evidence="2">Belongs to the VPS27 family.</text>
</comment>
<dbReference type="PANTHER" id="PTHR47794:SF1">
    <property type="entry name" value="VACUOLAR PROTEIN SORTING-ASSOCIATED PROTEIN 27"/>
    <property type="match status" value="1"/>
</dbReference>
<dbReference type="GO" id="GO:0043328">
    <property type="term" value="P:protein transport to vacuole involved in ubiquitin-dependent protein catabolic process via the multivesicular body sorting pathway"/>
    <property type="evidence" value="ECO:0007669"/>
    <property type="project" value="TreeGrafter"/>
</dbReference>
<evidence type="ECO:0000313" key="14">
    <source>
        <dbReference type="EMBL" id="PVV05280.1"/>
    </source>
</evidence>
<dbReference type="SMART" id="SM00064">
    <property type="entry name" value="FYVE"/>
    <property type="match status" value="1"/>
</dbReference>
<dbReference type="OrthoDB" id="957735at2759"/>
<evidence type="ECO:0000256" key="3">
    <source>
        <dbReference type="ARBA" id="ARBA00017753"/>
    </source>
</evidence>
<evidence type="ECO:0000259" key="12">
    <source>
        <dbReference type="PROSITE" id="PS50178"/>
    </source>
</evidence>
<feature type="region of interest" description="Disordered" evidence="11">
    <location>
        <begin position="673"/>
        <end position="731"/>
    </location>
</feature>
<dbReference type="GO" id="GO:0033565">
    <property type="term" value="C:ESCRT-0 complex"/>
    <property type="evidence" value="ECO:0007669"/>
    <property type="project" value="TreeGrafter"/>
</dbReference>
<evidence type="ECO:0000256" key="8">
    <source>
        <dbReference type="ARBA" id="ARBA00022833"/>
    </source>
</evidence>
<evidence type="ECO:0000256" key="5">
    <source>
        <dbReference type="ARBA" id="ARBA00022737"/>
    </source>
</evidence>
<evidence type="ECO:0000256" key="1">
    <source>
        <dbReference type="ARBA" id="ARBA00004125"/>
    </source>
</evidence>
<organism evidence="14 15">
    <name type="scientific">Smittium megazygosporum</name>
    <dbReference type="NCBI Taxonomy" id="133381"/>
    <lineage>
        <taxon>Eukaryota</taxon>
        <taxon>Fungi</taxon>
        <taxon>Fungi incertae sedis</taxon>
        <taxon>Zoopagomycota</taxon>
        <taxon>Kickxellomycotina</taxon>
        <taxon>Harpellomycetes</taxon>
        <taxon>Harpellales</taxon>
        <taxon>Legeriomycetaceae</taxon>
        <taxon>Smittium</taxon>
    </lineage>
</organism>
<evidence type="ECO:0000256" key="6">
    <source>
        <dbReference type="ARBA" id="ARBA00022753"/>
    </source>
</evidence>
<evidence type="ECO:0000256" key="7">
    <source>
        <dbReference type="ARBA" id="ARBA00022771"/>
    </source>
</evidence>
<dbReference type="Gene3D" id="1.20.5.1940">
    <property type="match status" value="1"/>
</dbReference>
<dbReference type="InterPro" id="IPR008942">
    <property type="entry name" value="ENTH_VHS"/>
</dbReference>
<dbReference type="Gene3D" id="1.25.40.90">
    <property type="match status" value="1"/>
</dbReference>
<dbReference type="InterPro" id="IPR003903">
    <property type="entry name" value="UIM_dom"/>
</dbReference>
<feature type="domain" description="FYVE-type" evidence="12">
    <location>
        <begin position="169"/>
        <end position="229"/>
    </location>
</feature>
<dbReference type="InterPro" id="IPR017455">
    <property type="entry name" value="Znf_FYVE-rel"/>
</dbReference>
<dbReference type="InterPro" id="IPR013083">
    <property type="entry name" value="Znf_RING/FYVE/PHD"/>
</dbReference>
<feature type="compositionally biased region" description="Polar residues" evidence="11">
    <location>
        <begin position="704"/>
        <end position="714"/>
    </location>
</feature>
<feature type="region of interest" description="Disordered" evidence="11">
    <location>
        <begin position="318"/>
        <end position="346"/>
    </location>
</feature>
<evidence type="ECO:0000256" key="4">
    <source>
        <dbReference type="ARBA" id="ARBA00022723"/>
    </source>
</evidence>
<feature type="region of interest" description="Disordered" evidence="11">
    <location>
        <begin position="239"/>
        <end position="265"/>
    </location>
</feature>
<dbReference type="PROSITE" id="PS50178">
    <property type="entry name" value="ZF_FYVE"/>
    <property type="match status" value="1"/>
</dbReference>
<keyword evidence="15" id="KW-1185">Reference proteome</keyword>
<evidence type="ECO:0000256" key="2">
    <source>
        <dbReference type="ARBA" id="ARBA00008597"/>
    </source>
</evidence>
<dbReference type="InterPro" id="IPR000306">
    <property type="entry name" value="Znf_FYVE"/>
</dbReference>
<sequence>MFSRLFFATPLETEIDEITSEEKLGNEIDFSLGLNYSDKVRSKEYSAKDVVKYLQQRFESENPNIQIKVIKFADLLVKNAGRLFIVEVSSRDFIDCIVSSLETSSNSTNDLKETVLKALYTWSTAFKGDRELSYVEETYKRYQFLGSIFDVESTAVVKNLTETIQAPDWVDSSTCMRCRTPFTLANRKHHCRACGKCFCGDCSNFSIPIPKFGIYTDVRVCQSCYLELKNVTRPLKPKSTPLIKDSSLPSLQPSSKPSPVTPQTEDQDLKRAIEISLQESAKPQNKATGYSDIYLAEREEMDLKQAIEASLKISNSSAYADNSGSEYPSQSIASNESPSNVSGYPNLESSYNLSNFSEDSSQSYDFGSRYEDVHEQESNTDNILTDSEIKDIELFKTLLAQIKTQGKNIKSSQQTLYLFESVSEIKPKIVQAIESIDEKHQKLLKLNERIMSAIRMYDELLEHKLSNVKKADSLGMVPNQPNSYNYGVPDVLSTKPEIGVKDIYGYQAYHDPNVPQTERVGYENNVVGQYSSSQNRVPNHLNPSFTEPPFPNTPAYNEHAEMRKVPYLQKTDLPPEKSYYNQNYDGRSVGNEYGLNKVPQNPKAHGGGYNPEPGYYNDVNSERFDQRDSYNQSANFGDKTRMQNQGYQPEDKMNQYYSGNAQPPPMINPLPGIKPIQPEPKYNNFEAGHPLGMNNIDPRPISSKGYSSQYQAPSEQKEEPEVVEEGDLIQL</sequence>
<feature type="compositionally biased region" description="Acidic residues" evidence="11">
    <location>
        <begin position="721"/>
        <end position="731"/>
    </location>
</feature>
<dbReference type="PANTHER" id="PTHR47794">
    <property type="entry name" value="VACUOLAR PROTEIN SORTING-ASSOCIATED PROTEIN 27"/>
    <property type="match status" value="1"/>
</dbReference>
<dbReference type="GO" id="GO:0008270">
    <property type="term" value="F:zinc ion binding"/>
    <property type="evidence" value="ECO:0007669"/>
    <property type="project" value="UniProtKB-KW"/>
</dbReference>
<keyword evidence="7 10" id="KW-0863">Zinc-finger</keyword>
<keyword evidence="9" id="KW-0472">Membrane</keyword>
<dbReference type="PROSITE" id="PS50179">
    <property type="entry name" value="VHS"/>
    <property type="match status" value="1"/>
</dbReference>
<feature type="domain" description="VHS" evidence="13">
    <location>
        <begin position="20"/>
        <end position="150"/>
    </location>
</feature>
<dbReference type="GO" id="GO:0006623">
    <property type="term" value="P:protein targeting to vacuole"/>
    <property type="evidence" value="ECO:0007669"/>
    <property type="project" value="TreeGrafter"/>
</dbReference>
<gene>
    <name evidence="14" type="ORF">BB560_000204</name>
</gene>
<evidence type="ECO:0000256" key="11">
    <source>
        <dbReference type="SAM" id="MobiDB-lite"/>
    </source>
</evidence>
<dbReference type="Pfam" id="PF00790">
    <property type="entry name" value="VHS"/>
    <property type="match status" value="1"/>
</dbReference>
<evidence type="ECO:0000256" key="9">
    <source>
        <dbReference type="ARBA" id="ARBA00023136"/>
    </source>
</evidence>
<dbReference type="Pfam" id="PF02809">
    <property type="entry name" value="UIM"/>
    <property type="match status" value="2"/>
</dbReference>
<dbReference type="SUPFAM" id="SSF57903">
    <property type="entry name" value="FYVE/PHD zinc finger"/>
    <property type="match status" value="1"/>
</dbReference>
<reference evidence="14 15" key="1">
    <citation type="journal article" date="2018" name="MBio">
        <title>Comparative Genomics Reveals the Core Gene Toolbox for the Fungus-Insect Symbiosis.</title>
        <authorList>
            <person name="Wang Y."/>
            <person name="Stata M."/>
            <person name="Wang W."/>
            <person name="Stajich J.E."/>
            <person name="White M.M."/>
            <person name="Moncalvo J.M."/>
        </authorList>
    </citation>
    <scope>NUCLEOTIDE SEQUENCE [LARGE SCALE GENOMIC DNA]</scope>
    <source>
        <strain evidence="14 15">SC-DP-2</strain>
    </source>
</reference>
<name>A0A2T9ZL52_9FUNG</name>
<keyword evidence="5" id="KW-0677">Repeat</keyword>
<dbReference type="Gene3D" id="3.30.40.10">
    <property type="entry name" value="Zinc/RING finger domain, C3HC4 (zinc finger)"/>
    <property type="match status" value="1"/>
</dbReference>
<dbReference type="Proteomes" id="UP000245609">
    <property type="component" value="Unassembled WGS sequence"/>
</dbReference>
<comment type="subcellular location">
    <subcellularLocation>
        <location evidence="1">Endosome membrane</location>
        <topology evidence="1">Peripheral membrane protein</topology>
        <orientation evidence="1">Cytoplasmic side</orientation>
    </subcellularLocation>
</comment>
<dbReference type="EMBL" id="MBFS01000019">
    <property type="protein sequence ID" value="PVV05280.1"/>
    <property type="molecule type" value="Genomic_DNA"/>
</dbReference>
<dbReference type="InterPro" id="IPR011011">
    <property type="entry name" value="Znf_FYVE_PHD"/>
</dbReference>
<dbReference type="STRING" id="133381.A0A2T9ZL52"/>
<dbReference type="AlphaFoldDB" id="A0A2T9ZL52"/>
<dbReference type="GO" id="GO:0010008">
    <property type="term" value="C:endosome membrane"/>
    <property type="evidence" value="ECO:0007669"/>
    <property type="project" value="UniProtKB-SubCell"/>
</dbReference>
<proteinExistence type="inferred from homology"/>
<comment type="caution">
    <text evidence="14">The sequence shown here is derived from an EMBL/GenBank/DDBJ whole genome shotgun (WGS) entry which is preliminary data.</text>
</comment>
<dbReference type="SMART" id="SM00726">
    <property type="entry name" value="UIM"/>
    <property type="match status" value="2"/>
</dbReference>
<keyword evidence="6" id="KW-0967">Endosome</keyword>
<keyword evidence="4" id="KW-0479">Metal-binding</keyword>
<dbReference type="GO" id="GO:0032266">
    <property type="term" value="F:phosphatidylinositol-3-phosphate binding"/>
    <property type="evidence" value="ECO:0007669"/>
    <property type="project" value="TreeGrafter"/>
</dbReference>